<accession>A0A1F7F8E9</accession>
<feature type="transmembrane region" description="Helical" evidence="6">
    <location>
        <begin position="174"/>
        <end position="195"/>
    </location>
</feature>
<comment type="caution">
    <text evidence="7">The sequence shown here is derived from an EMBL/GenBank/DDBJ whole genome shotgun (WGS) entry which is preliminary data.</text>
</comment>
<evidence type="ECO:0000256" key="1">
    <source>
        <dbReference type="ARBA" id="ARBA00004651"/>
    </source>
</evidence>
<proteinExistence type="predicted"/>
<comment type="subcellular location">
    <subcellularLocation>
        <location evidence="1">Cell membrane</location>
        <topology evidence="1">Multi-pass membrane protein</topology>
    </subcellularLocation>
</comment>
<evidence type="ECO:0000313" key="7">
    <source>
        <dbReference type="EMBL" id="OGK02935.1"/>
    </source>
</evidence>
<keyword evidence="3 6" id="KW-0812">Transmembrane</keyword>
<reference evidence="7 8" key="1">
    <citation type="journal article" date="2016" name="Nat. Commun.">
        <title>Thousands of microbial genomes shed light on interconnected biogeochemical processes in an aquifer system.</title>
        <authorList>
            <person name="Anantharaman K."/>
            <person name="Brown C.T."/>
            <person name="Hug L.A."/>
            <person name="Sharon I."/>
            <person name="Castelle C.J."/>
            <person name="Probst A.J."/>
            <person name="Thomas B.C."/>
            <person name="Singh A."/>
            <person name="Wilkins M.J."/>
            <person name="Karaoz U."/>
            <person name="Brodie E.L."/>
            <person name="Williams K.H."/>
            <person name="Hubbard S.S."/>
            <person name="Banfield J.F."/>
        </authorList>
    </citation>
    <scope>NUCLEOTIDE SEQUENCE [LARGE SCALE GENOMIC DNA]</scope>
</reference>
<sequence length="214" mass="23218">METYIEASVILLLLTDIALFGTSRLYTCITIAAVQGVLLGLIALFANAETFIPRIIVIASIGIVIKAFVFPYLLKRTIRQAGVQREIQPFIGYLSSLVVSLVLFGVSIWFSAKLPLALGAGRSMIIPAAIMTMFTGLFLIVARRKALTQCIGYIVCENGMYLFGMVAVGEIPALVELGILLDAVAAVTVMGVAMYHINREFDHIDTDRLSSLKG</sequence>
<protein>
    <recommendedName>
        <fullName evidence="9">Hydrogenase</fullName>
    </recommendedName>
</protein>
<feature type="transmembrane region" description="Helical" evidence="6">
    <location>
        <begin position="150"/>
        <end position="168"/>
    </location>
</feature>
<dbReference type="InterPro" id="IPR038730">
    <property type="entry name" value="HyfE-like"/>
</dbReference>
<gene>
    <name evidence="7" type="ORF">A2519_06315</name>
</gene>
<dbReference type="EMBL" id="MFYX01000100">
    <property type="protein sequence ID" value="OGK02935.1"/>
    <property type="molecule type" value="Genomic_DNA"/>
</dbReference>
<feature type="transmembrane region" description="Helical" evidence="6">
    <location>
        <begin position="25"/>
        <end position="45"/>
    </location>
</feature>
<dbReference type="Proteomes" id="UP000179243">
    <property type="component" value="Unassembled WGS sequence"/>
</dbReference>
<dbReference type="PANTHER" id="PTHR38601:SF1">
    <property type="entry name" value="HYDROGENASE-4 COMPONENT E"/>
    <property type="match status" value="1"/>
</dbReference>
<evidence type="ECO:0000256" key="6">
    <source>
        <dbReference type="SAM" id="Phobius"/>
    </source>
</evidence>
<keyword evidence="5 6" id="KW-0472">Membrane</keyword>
<dbReference type="PANTHER" id="PTHR38601">
    <property type="entry name" value="HYDROGENASE-4 COMPONENT E"/>
    <property type="match status" value="1"/>
</dbReference>
<dbReference type="Pfam" id="PF00420">
    <property type="entry name" value="Oxidored_q2"/>
    <property type="match status" value="1"/>
</dbReference>
<evidence type="ECO:0000313" key="8">
    <source>
        <dbReference type="Proteomes" id="UP000179243"/>
    </source>
</evidence>
<evidence type="ECO:0008006" key="9">
    <source>
        <dbReference type="Google" id="ProtNLM"/>
    </source>
</evidence>
<keyword evidence="4 6" id="KW-1133">Transmembrane helix</keyword>
<feature type="transmembrane region" description="Helical" evidence="6">
    <location>
        <begin position="90"/>
        <end position="112"/>
    </location>
</feature>
<keyword evidence="2" id="KW-1003">Cell membrane</keyword>
<dbReference type="GO" id="GO:0005886">
    <property type="term" value="C:plasma membrane"/>
    <property type="evidence" value="ECO:0007669"/>
    <property type="project" value="UniProtKB-SubCell"/>
</dbReference>
<evidence type="ECO:0000256" key="2">
    <source>
        <dbReference type="ARBA" id="ARBA00022475"/>
    </source>
</evidence>
<evidence type="ECO:0000256" key="3">
    <source>
        <dbReference type="ARBA" id="ARBA00022692"/>
    </source>
</evidence>
<name>A0A1F7F8E9_UNCRA</name>
<dbReference type="InterPro" id="IPR039428">
    <property type="entry name" value="NUOK/Mnh_C1-like"/>
</dbReference>
<feature type="transmembrane region" description="Helical" evidence="6">
    <location>
        <begin position="124"/>
        <end position="143"/>
    </location>
</feature>
<feature type="transmembrane region" description="Helical" evidence="6">
    <location>
        <begin position="51"/>
        <end position="69"/>
    </location>
</feature>
<evidence type="ECO:0000256" key="5">
    <source>
        <dbReference type="ARBA" id="ARBA00023136"/>
    </source>
</evidence>
<evidence type="ECO:0000256" key="4">
    <source>
        <dbReference type="ARBA" id="ARBA00022989"/>
    </source>
</evidence>
<organism evidence="7 8">
    <name type="scientific">Candidatus Raymondbacteria bacterium RIFOXYD12_FULL_49_13</name>
    <dbReference type="NCBI Taxonomy" id="1817890"/>
    <lineage>
        <taxon>Bacteria</taxon>
        <taxon>Raymondiibacteriota</taxon>
    </lineage>
</organism>
<dbReference type="AlphaFoldDB" id="A0A1F7F8E9"/>